<name>A0A645ID56_9ZZZZ</name>
<reference evidence="1" key="1">
    <citation type="submission" date="2019-08" db="EMBL/GenBank/DDBJ databases">
        <authorList>
            <person name="Kucharzyk K."/>
            <person name="Murdoch R.W."/>
            <person name="Higgins S."/>
            <person name="Loffler F."/>
        </authorList>
    </citation>
    <scope>NUCLEOTIDE SEQUENCE</scope>
</reference>
<dbReference type="EMBL" id="VSSQ01111363">
    <property type="protein sequence ID" value="MPN48752.1"/>
    <property type="molecule type" value="Genomic_DNA"/>
</dbReference>
<gene>
    <name evidence="1" type="ORF">SDC9_196364</name>
</gene>
<accession>A0A645ID56</accession>
<sequence length="92" mass="10311">MDVNLDLSGVALDLNLGDTRVKKTFFEIFSQLVIFNKDVAESVVLGKPAGIPILDYAYSKTMWIDFLAHSVYPPLSVIPFLSQRSSRERCVC</sequence>
<organism evidence="1">
    <name type="scientific">bioreactor metagenome</name>
    <dbReference type="NCBI Taxonomy" id="1076179"/>
    <lineage>
        <taxon>unclassified sequences</taxon>
        <taxon>metagenomes</taxon>
        <taxon>ecological metagenomes</taxon>
    </lineage>
</organism>
<dbReference type="AlphaFoldDB" id="A0A645ID56"/>
<evidence type="ECO:0000313" key="1">
    <source>
        <dbReference type="EMBL" id="MPN48752.1"/>
    </source>
</evidence>
<proteinExistence type="predicted"/>
<comment type="caution">
    <text evidence="1">The sequence shown here is derived from an EMBL/GenBank/DDBJ whole genome shotgun (WGS) entry which is preliminary data.</text>
</comment>
<protein>
    <submittedName>
        <fullName evidence="1">Uncharacterized protein</fullName>
    </submittedName>
</protein>